<sequence>MQPLHLVFVTSLVPHAVASTGYEVANAAVIDGLRRAGARVTVIGFTWPGHQAAGDRDMVVLGEVEVRTDGASLRRKIGWVLKSFLTGLTVSSVKLRVISAAGLRKAIAGIGDFDAYILNGVTLPGAFEEVFRNKPSLFVAHNVEHRSAAENALDAKSIVQKLLFRREAHILRKLENRLCAQADFIFTFAEDDGPALGLNASRFATVPLVMPGSAADIEPQKVEYDLALIGTWTWHPNRIGLEWFLREVKPLLPQDISIAIAGSAPADLQNAWPGVNFVGRVADATAFVESGRLVPLVSRAGTGVQLKTIETFELGMPSVATTHSIRGIANIPANCTIADRPAEFAQAIRQRIEAIRSGDAQRLEGEAFRQSQIAGMDAAIGKGLGALAAALGRTAER</sequence>
<gene>
    <name evidence="1" type="ORF">DKP76_11205</name>
</gene>
<dbReference type="AlphaFoldDB" id="A0A316J602"/>
<dbReference type="SUPFAM" id="SSF53756">
    <property type="entry name" value="UDP-Glycosyltransferase/glycogen phosphorylase"/>
    <property type="match status" value="1"/>
</dbReference>
<name>A0A316J602_9HYPH</name>
<organism evidence="1 2">
    <name type="scientific">Falsochrobactrum shanghaiense</name>
    <dbReference type="NCBI Taxonomy" id="2201899"/>
    <lineage>
        <taxon>Bacteria</taxon>
        <taxon>Pseudomonadati</taxon>
        <taxon>Pseudomonadota</taxon>
        <taxon>Alphaproteobacteria</taxon>
        <taxon>Hyphomicrobiales</taxon>
        <taxon>Brucellaceae</taxon>
        <taxon>Falsochrobactrum</taxon>
    </lineage>
</organism>
<proteinExistence type="predicted"/>
<keyword evidence="1" id="KW-0808">Transferase</keyword>
<reference evidence="1 2" key="1">
    <citation type="submission" date="2018-05" db="EMBL/GenBank/DDBJ databases">
        <title>Comparative genomic sequence analysis between strain HN4 and CCM 8460T (Falsochrobactrum ovis) will provide more evidence to prove that HN4 is a new species of Falsochrobactrum.</title>
        <authorList>
            <person name="Lyu W."/>
            <person name="Sun L."/>
            <person name="Yao L."/>
        </authorList>
    </citation>
    <scope>NUCLEOTIDE SEQUENCE [LARGE SCALE GENOMIC DNA]</scope>
    <source>
        <strain evidence="1 2">HN4</strain>
    </source>
</reference>
<keyword evidence="2" id="KW-1185">Reference proteome</keyword>
<dbReference type="Pfam" id="PF13692">
    <property type="entry name" value="Glyco_trans_1_4"/>
    <property type="match status" value="1"/>
</dbReference>
<evidence type="ECO:0000313" key="2">
    <source>
        <dbReference type="Proteomes" id="UP000245865"/>
    </source>
</evidence>
<dbReference type="Proteomes" id="UP000245865">
    <property type="component" value="Unassembled WGS sequence"/>
</dbReference>
<dbReference type="OrthoDB" id="8432722at2"/>
<dbReference type="RefSeq" id="WP_109706692.1">
    <property type="nucleotide sequence ID" value="NZ_QGDB01000004.1"/>
</dbReference>
<comment type="caution">
    <text evidence="1">The sequence shown here is derived from an EMBL/GenBank/DDBJ whole genome shotgun (WGS) entry which is preliminary data.</text>
</comment>
<dbReference type="EMBL" id="QGDB01000004">
    <property type="protein sequence ID" value="PWL17342.1"/>
    <property type="molecule type" value="Genomic_DNA"/>
</dbReference>
<accession>A0A316J602</accession>
<dbReference type="GO" id="GO:0016740">
    <property type="term" value="F:transferase activity"/>
    <property type="evidence" value="ECO:0007669"/>
    <property type="project" value="UniProtKB-KW"/>
</dbReference>
<protein>
    <submittedName>
        <fullName evidence="1">Glycosyl transferase</fullName>
    </submittedName>
</protein>
<evidence type="ECO:0000313" key="1">
    <source>
        <dbReference type="EMBL" id="PWL17342.1"/>
    </source>
</evidence>